<reference evidence="1 2" key="1">
    <citation type="submission" date="2016-01" db="EMBL/GenBank/DDBJ databases">
        <title>Complete genome sequence of a soil Actinobacterium, Isoptericola dokdonensis DS-3.</title>
        <authorList>
            <person name="Kwon S.-K."/>
            <person name="Kim J.F."/>
        </authorList>
    </citation>
    <scope>NUCLEOTIDE SEQUENCE [LARGE SCALE GENOMIC DNA]</scope>
    <source>
        <strain evidence="1 2">DS-3</strain>
    </source>
</reference>
<evidence type="ECO:0000313" key="1">
    <source>
        <dbReference type="EMBL" id="ANC29929.1"/>
    </source>
</evidence>
<dbReference type="STRING" id="1300344.I598_0341"/>
<keyword evidence="2" id="KW-1185">Reference proteome</keyword>
<dbReference type="RefSeq" id="WP_068200720.1">
    <property type="nucleotide sequence ID" value="NZ_CP014209.1"/>
</dbReference>
<dbReference type="OrthoDB" id="1822491at2"/>
<organism evidence="1 2">
    <name type="scientific">Isoptericola dokdonensis DS-3</name>
    <dbReference type="NCBI Taxonomy" id="1300344"/>
    <lineage>
        <taxon>Bacteria</taxon>
        <taxon>Bacillati</taxon>
        <taxon>Actinomycetota</taxon>
        <taxon>Actinomycetes</taxon>
        <taxon>Micrococcales</taxon>
        <taxon>Promicromonosporaceae</taxon>
        <taxon>Isoptericola</taxon>
    </lineage>
</organism>
<accession>A0A161I196</accession>
<proteinExistence type="predicted"/>
<dbReference type="AlphaFoldDB" id="A0A161I196"/>
<gene>
    <name evidence="1" type="ORF">I598_0341</name>
</gene>
<dbReference type="EMBL" id="CP014209">
    <property type="protein sequence ID" value="ANC29929.1"/>
    <property type="molecule type" value="Genomic_DNA"/>
</dbReference>
<dbReference type="KEGG" id="ido:I598_0341"/>
<evidence type="ECO:0000313" key="2">
    <source>
        <dbReference type="Proteomes" id="UP000076794"/>
    </source>
</evidence>
<dbReference type="PATRIC" id="fig|1300344.3.peg.341"/>
<sequence length="89" mass="9578">MTVTVERPPATGANTPPVVRAVDVLCVPYGETNLGHASAEFTLRIYGHALRGANDRALDVVDEALARRSRYTSGTQAATDNVVELRKRA</sequence>
<protein>
    <submittedName>
        <fullName evidence="1">Uncharacterized protein</fullName>
    </submittedName>
</protein>
<name>A0A161I196_9MICO</name>
<dbReference type="Proteomes" id="UP000076794">
    <property type="component" value="Chromosome"/>
</dbReference>